<reference evidence="1" key="1">
    <citation type="submission" date="2021-05" db="EMBL/GenBank/DDBJ databases">
        <authorList>
            <person name="Alioto T."/>
            <person name="Alioto T."/>
            <person name="Gomez Garrido J."/>
        </authorList>
    </citation>
    <scope>NUCLEOTIDE SEQUENCE</scope>
</reference>
<dbReference type="EMBL" id="HBUF01336980">
    <property type="protein sequence ID" value="CAG6698228.1"/>
    <property type="molecule type" value="Transcribed_RNA"/>
</dbReference>
<dbReference type="EMBL" id="HBUF01671948">
    <property type="protein sequence ID" value="CAG6790620.1"/>
    <property type="molecule type" value="Transcribed_RNA"/>
</dbReference>
<dbReference type="AlphaFoldDB" id="A0A8D9FJD1"/>
<accession>A0A8D9FJD1</accession>
<protein>
    <submittedName>
        <fullName evidence="1">Uncharacterized protein</fullName>
    </submittedName>
</protein>
<proteinExistence type="predicted"/>
<evidence type="ECO:0000313" key="1">
    <source>
        <dbReference type="EMBL" id="CAG6790620.1"/>
    </source>
</evidence>
<name>A0A8D9FJD1_9HEMI</name>
<sequence>MSVHQIIDWHSGQGTGFTLYLFRFSTRHLWKGGEEESPRKTLMLFFFQGQAFGELDDPRKKLVISLGGVPHLKGVRRSTYSQKSIPRDLRFFVCENKAIFFQQNMEKL</sequence>
<organism evidence="1">
    <name type="scientific">Cacopsylla melanoneura</name>
    <dbReference type="NCBI Taxonomy" id="428564"/>
    <lineage>
        <taxon>Eukaryota</taxon>
        <taxon>Metazoa</taxon>
        <taxon>Ecdysozoa</taxon>
        <taxon>Arthropoda</taxon>
        <taxon>Hexapoda</taxon>
        <taxon>Insecta</taxon>
        <taxon>Pterygota</taxon>
        <taxon>Neoptera</taxon>
        <taxon>Paraneoptera</taxon>
        <taxon>Hemiptera</taxon>
        <taxon>Sternorrhyncha</taxon>
        <taxon>Psylloidea</taxon>
        <taxon>Psyllidae</taxon>
        <taxon>Psyllinae</taxon>
        <taxon>Cacopsylla</taxon>
    </lineage>
</organism>